<reference evidence="3 4" key="1">
    <citation type="submission" date="2020-06" db="EMBL/GenBank/DDBJ databases">
        <authorList>
            <person name="Voronona O.L."/>
            <person name="Aksenova E.I."/>
            <person name="Kunda M.S."/>
            <person name="Semenov A.N."/>
            <person name="Ryzhova N."/>
        </authorList>
    </citation>
    <scope>NUCLEOTIDE SEQUENCE [LARGE SCALE GENOMIC DNA]</scope>
    <source>
        <strain evidence="3 4">MPKMM3633</strain>
    </source>
</reference>
<organism evidence="3 4">
    <name type="scientific">Marinomonas primoryensis</name>
    <dbReference type="NCBI Taxonomy" id="178399"/>
    <lineage>
        <taxon>Bacteria</taxon>
        <taxon>Pseudomonadati</taxon>
        <taxon>Pseudomonadota</taxon>
        <taxon>Gammaproteobacteria</taxon>
        <taxon>Oceanospirillales</taxon>
        <taxon>Oceanospirillaceae</taxon>
        <taxon>Marinomonas</taxon>
    </lineage>
</organism>
<dbReference type="InterPro" id="IPR004183">
    <property type="entry name" value="Xdiol_dOase_suB"/>
</dbReference>
<gene>
    <name evidence="3" type="ORF">MP3633_1414</name>
</gene>
<dbReference type="Gene3D" id="3.40.830.10">
    <property type="entry name" value="LigB-like"/>
    <property type="match status" value="1"/>
</dbReference>
<dbReference type="Pfam" id="PF07746">
    <property type="entry name" value="LigA"/>
    <property type="match status" value="1"/>
</dbReference>
<dbReference type="InterPro" id="IPR036622">
    <property type="entry name" value="LigA_sf"/>
</dbReference>
<dbReference type="GO" id="GO:0016702">
    <property type="term" value="F:oxidoreductase activity, acting on single donors with incorporation of molecular oxygen, incorporation of two atoms of oxygen"/>
    <property type="evidence" value="ECO:0007669"/>
    <property type="project" value="UniProtKB-ARBA"/>
</dbReference>
<dbReference type="InterPro" id="IPR011986">
    <property type="entry name" value="Xdiol_dOase_LigA"/>
</dbReference>
<dbReference type="Proteomes" id="UP000509371">
    <property type="component" value="Chromosome"/>
</dbReference>
<name>A0A859CUR3_9GAMM</name>
<dbReference type="NCBIfam" id="NF009902">
    <property type="entry name" value="PRK13365.1"/>
    <property type="match status" value="1"/>
</dbReference>
<dbReference type="SUPFAM" id="SSF53213">
    <property type="entry name" value="LigB-like"/>
    <property type="match status" value="1"/>
</dbReference>
<dbReference type="Pfam" id="PF02900">
    <property type="entry name" value="LigB"/>
    <property type="match status" value="1"/>
</dbReference>
<proteinExistence type="predicted"/>
<feature type="domain" description="Extradiol ring-cleavage dioxygenase class III enzyme subunit B" evidence="1">
    <location>
        <begin position="8"/>
        <end position="276"/>
    </location>
</feature>
<keyword evidence="3" id="KW-0560">Oxidoreductase</keyword>
<keyword evidence="3" id="KW-0223">Dioxygenase</keyword>
<sequence>MAKIIGGIGASHSPTIAFAKDTNKGTDAAWKPIFDDFSVLQNWVHDQKVNVLFLIFNDHITSFFFDHYSPFTLGVDDAYETADEGGGARDYPAAQGHTELSRHIAQSMMNAEFDLATFQKKPLDHGFFSPFSMIAPEINGDMWKGKVVPLQVGVLQFPAPTAKRCYQFGKALRNAIQSFPDEAMRVAIVATGGLSHQVHGERCGFNDESWDNEFLDTLEADPEALTKLTHADYATKGGFEGAEVIMWLIMRGALSSKVNRVHRSTYLPSMTNIATVIYEDTESVDAVVVDPELTHQLDGLEKLEGTYPFTLEKSHKTYRFNLFLRNLSNPSYRERFLSSKEALMTECQLTEEEKDMIRELRWIEMIQYGAIFFGLEKLSAVMGRSNPEIYASMRGETMEQFQASRKVSMTYSVGKK</sequence>
<dbReference type="AlphaFoldDB" id="A0A859CUR3"/>
<dbReference type="KEGG" id="mpri:MP3633_1414"/>
<dbReference type="SUPFAM" id="SSF48076">
    <property type="entry name" value="LigA subunit of an aromatic-ring-opening dioxygenase LigAB"/>
    <property type="match status" value="1"/>
</dbReference>
<evidence type="ECO:0000259" key="1">
    <source>
        <dbReference type="Pfam" id="PF02900"/>
    </source>
</evidence>
<evidence type="ECO:0000313" key="4">
    <source>
        <dbReference type="Proteomes" id="UP000509371"/>
    </source>
</evidence>
<feature type="domain" description="Extradiol ring-cleavage dioxygenase LigAB LigA subunit" evidence="2">
    <location>
        <begin position="321"/>
        <end position="405"/>
    </location>
</feature>
<evidence type="ECO:0000259" key="2">
    <source>
        <dbReference type="Pfam" id="PF07746"/>
    </source>
</evidence>
<protein>
    <submittedName>
        <fullName evidence="3">Gallate dioxygenase</fullName>
    </submittedName>
</protein>
<dbReference type="EMBL" id="CP054301">
    <property type="protein sequence ID" value="QKK80148.1"/>
    <property type="molecule type" value="Genomic_DNA"/>
</dbReference>
<evidence type="ECO:0000313" key="3">
    <source>
        <dbReference type="EMBL" id="QKK80148.1"/>
    </source>
</evidence>
<dbReference type="GO" id="GO:0008198">
    <property type="term" value="F:ferrous iron binding"/>
    <property type="evidence" value="ECO:0007669"/>
    <property type="project" value="InterPro"/>
</dbReference>
<dbReference type="RefSeq" id="WP_176334982.1">
    <property type="nucleotide sequence ID" value="NZ_BAAAEF010000013.1"/>
</dbReference>
<accession>A0A859CUR3</accession>
<dbReference type="NCBIfam" id="NF009904">
    <property type="entry name" value="PRK13367.1"/>
    <property type="match status" value="1"/>
</dbReference>
<dbReference type="Gene3D" id="1.10.700.10">
    <property type="entry name" value="Dioxygenase LigAB, LigA subunit"/>
    <property type="match status" value="1"/>
</dbReference>